<keyword evidence="7" id="KW-1185">Reference proteome</keyword>
<name>A0A3P7EBX7_SCHSO</name>
<dbReference type="Proteomes" id="UP000275846">
    <property type="component" value="Unassembled WGS sequence"/>
</dbReference>
<dbReference type="PANTHER" id="PTHR11229:SF8">
    <property type="entry name" value="LARGE RIBOSOMAL SUBUNIT PROTEIN UL3M"/>
    <property type="match status" value="1"/>
</dbReference>
<keyword evidence="3" id="KW-0687">Ribonucleoprotein</keyword>
<dbReference type="InterPro" id="IPR009000">
    <property type="entry name" value="Transl_B-barrel_sf"/>
</dbReference>
<reference evidence="6 7" key="1">
    <citation type="submission" date="2018-11" db="EMBL/GenBank/DDBJ databases">
        <authorList>
            <consortium name="Pathogen Informatics"/>
        </authorList>
    </citation>
    <scope>NUCLEOTIDE SEQUENCE [LARGE SCALE GENOMIC DNA]</scope>
    <source>
        <strain evidence="6 7">NST_G2</strain>
    </source>
</reference>
<evidence type="ECO:0000256" key="5">
    <source>
        <dbReference type="ARBA" id="ARBA00035396"/>
    </source>
</evidence>
<dbReference type="Gene3D" id="2.40.30.10">
    <property type="entry name" value="Translation factors"/>
    <property type="match status" value="2"/>
</dbReference>
<dbReference type="STRING" id="70667.A0A3P7EBX7"/>
<dbReference type="Pfam" id="PF00297">
    <property type="entry name" value="Ribosomal_L3"/>
    <property type="match status" value="1"/>
</dbReference>
<organism evidence="6 7">
    <name type="scientific">Schistocephalus solidus</name>
    <name type="common">Tapeworm</name>
    <dbReference type="NCBI Taxonomy" id="70667"/>
    <lineage>
        <taxon>Eukaryota</taxon>
        <taxon>Metazoa</taxon>
        <taxon>Spiralia</taxon>
        <taxon>Lophotrochozoa</taxon>
        <taxon>Platyhelminthes</taxon>
        <taxon>Cestoda</taxon>
        <taxon>Eucestoda</taxon>
        <taxon>Diphyllobothriidea</taxon>
        <taxon>Diphyllobothriidae</taxon>
        <taxon>Schistocephalus</taxon>
    </lineage>
</organism>
<gene>
    <name evidence="6" type="ORF">SSLN_LOCUS9649</name>
</gene>
<sequence>MTKFVYPWMNRRKPYWVDQKADPLVDEGITYENKEFLLQERLKSGTRSPVISIRNTSKPWLPLETQRCGLIAVKLGMYPLWDKRGEKIDCTILQVCRIQLSNGLIKISSQSYILFMDMFITLLLVPDNHALRYVPPDQLDNYLSLRDPRGDWLNNQRLPSWITQKRWGLQIVGAMSADPIEFTPEWCGLFTSAGVAPKRKISRFLVSPDAALDPGTPIYMQHFRIGDYVDVTARTINRGFQGVIERWGMSGGPAIHGSTKFHRRVGSLAGAGKKVIRGKRMPGVMGNRYRSLRGLQILRMNPRLNLIYLSGPTPGPVHSFCLLHDSWLMNRQHELVENPPPNPTWFPNEEEAVKADENQHDTIDYFDDFAEDLYHESIHRYDEPNPTIAATSTTHNHFIDAPPPTVTATFLPPPPLVPITTTNTTSPTPTTIVTTSDFLPPPPSPPLPPPLLGNDDLDKKNVQVIVRTSPRHPKICSPDAQTTDNEPVVYGDKQRWEMTRLSWTKKPDTVSGYYQTTQPGKLG</sequence>
<evidence type="ECO:0000256" key="4">
    <source>
        <dbReference type="ARBA" id="ARBA00035209"/>
    </source>
</evidence>
<dbReference type="InterPro" id="IPR000597">
    <property type="entry name" value="Ribosomal_uL3"/>
</dbReference>
<keyword evidence="2" id="KW-0689">Ribosomal protein</keyword>
<protein>
    <recommendedName>
        <fullName evidence="4">Large ribosomal subunit protein uL3m</fullName>
    </recommendedName>
    <alternativeName>
        <fullName evidence="5">39S ribosomal protein L3, mitochondrial</fullName>
    </alternativeName>
</protein>
<comment type="similarity">
    <text evidence="1">Belongs to the universal ribosomal protein uL3 family.</text>
</comment>
<dbReference type="OrthoDB" id="274683at2759"/>
<evidence type="ECO:0000256" key="1">
    <source>
        <dbReference type="ARBA" id="ARBA00006540"/>
    </source>
</evidence>
<dbReference type="GO" id="GO:0006412">
    <property type="term" value="P:translation"/>
    <property type="evidence" value="ECO:0007669"/>
    <property type="project" value="InterPro"/>
</dbReference>
<dbReference type="GO" id="GO:0005762">
    <property type="term" value="C:mitochondrial large ribosomal subunit"/>
    <property type="evidence" value="ECO:0007669"/>
    <property type="project" value="TreeGrafter"/>
</dbReference>
<accession>A0A3P7EBX7</accession>
<dbReference type="InterPro" id="IPR019927">
    <property type="entry name" value="Ribosomal_uL3_bac/org-type"/>
</dbReference>
<dbReference type="SUPFAM" id="SSF50447">
    <property type="entry name" value="Translation proteins"/>
    <property type="match status" value="2"/>
</dbReference>
<evidence type="ECO:0000313" key="6">
    <source>
        <dbReference type="EMBL" id="VDL96034.1"/>
    </source>
</evidence>
<dbReference type="AlphaFoldDB" id="A0A3P7EBX7"/>
<proteinExistence type="inferred from homology"/>
<dbReference type="EMBL" id="UYSU01035373">
    <property type="protein sequence ID" value="VDL96034.1"/>
    <property type="molecule type" value="Genomic_DNA"/>
</dbReference>
<evidence type="ECO:0000256" key="3">
    <source>
        <dbReference type="ARBA" id="ARBA00023274"/>
    </source>
</evidence>
<evidence type="ECO:0000256" key="2">
    <source>
        <dbReference type="ARBA" id="ARBA00022980"/>
    </source>
</evidence>
<dbReference type="GO" id="GO:0003735">
    <property type="term" value="F:structural constituent of ribosome"/>
    <property type="evidence" value="ECO:0007669"/>
    <property type="project" value="InterPro"/>
</dbReference>
<evidence type="ECO:0000313" key="7">
    <source>
        <dbReference type="Proteomes" id="UP000275846"/>
    </source>
</evidence>
<dbReference type="PANTHER" id="PTHR11229">
    <property type="entry name" value="50S RIBOSOMAL PROTEIN L3"/>
    <property type="match status" value="1"/>
</dbReference>